<gene>
    <name evidence="2" type="ORF">T190115A13A_250004</name>
</gene>
<comment type="caution">
    <text evidence="2">The sequence shown here is derived from an EMBL/GenBank/DDBJ whole genome shotgun (WGS) entry which is preliminary data.</text>
</comment>
<accession>A0ABP1FA55</accession>
<evidence type="ECO:0000256" key="1">
    <source>
        <dbReference type="ARBA" id="ARBA00022729"/>
    </source>
</evidence>
<reference evidence="2 3" key="1">
    <citation type="submission" date="2024-05" db="EMBL/GenBank/DDBJ databases">
        <authorList>
            <person name="Duchaud E."/>
        </authorList>
    </citation>
    <scope>NUCLEOTIDE SEQUENCE [LARGE SCALE GENOMIC DNA]</scope>
    <source>
        <strain evidence="2">Ena-SAMPLE-TAB-13-05-2024-13:56:06:370-140305</strain>
    </source>
</reference>
<dbReference type="InterPro" id="IPR011043">
    <property type="entry name" value="Gal_Oxase/kelch_b-propeller"/>
</dbReference>
<protein>
    <recommendedName>
        <fullName evidence="4">Cadherin domain-containing protein</fullName>
    </recommendedName>
</protein>
<sequence>MKLKLHVFVLISILLRGVIIYGQNFRQLGGDIGSSASGRIAVNNNGDRVVFRNGTTISVYELNSSEQWVQLGSNVNEPDLIGPNPMMNALGNRFIVGSQFTNGGGNENAGQAKVFELNASNQWVQLGGDLNGDAAEDRFASDFSISNDGTRIAISAPFSDSNGEDSGLVRVFQLNASNQWEQLGTDIVGGIRQQLGRKMSMNGSGNRIAVSIPFGNQVLVYELNASNQWVKLGNTIAEKAGSLAISDDGDTLILGNQASGSNGLSNNGQVKIFELNAANNWVQVGSSIEGEVNEERIGRSVSINNNGTKIVFSSRFLPNTPIKVFQKNISNEWEQVGTTLSASTDAVQMNGTGDRIVFSAENRTANVFEFSNDVPISIAPSIPSLIEDTVSVDLGDDIEVKDINGNDQTVTFTVTGGTLTLGSTGITFGGDGNGSASFTAQGTLIAINSALDAATFTPTSNLSGTDVATISFVTNNGIFDSNTASTTFSITSVNDAPSFNIPYVSDNNLENRPRVASIVKDINDGDEEAVQNLTFNVSNDNNALFTVQPTIDATTGKLSYTTASGAYGKAVLTITLQDDGGTSNGGVDTSAAQTFNINVSLINRAPTFDLPTNPNLTITEDTGAQVVNGFAKNMDDGNPDKIQRVNFRVLNNNNELFSIQPDIDEDTGNLTYTPATNINGVATITVTLIDSGGTGAGGVDTSEEKTFTITVTPDNDILWDGDTNTSWTENANWENNIVPSNTKDIVIPNATNLPVIESGFTRNMNDLAIESLAGLTVNAGGSAIINGDFDSSGTVVVKSGNSGNGVFIVKGTANGMVTYERDRLIANEWSMISAPVIGQSIKEFVENPANDIRINTTVTPNRYAVAYYDDSKPAGTKWVYYTTDDLATNHITFEKGRGYIISRKTNGTVTFTGTLETENVRKSIVASQWNAIGNPYTALIPGNNNSANFITDNLNDLDPAYVGFYTWDNSQKKYVANLRSTATKSIVPGQGFFVKMRAGRTSVIFAEIRRNTQALLGGIFSRSTNEENIILSATTNNRTVQTTINFRENSSLGLDPGYDAGNFDGASFDIFTRLANGSSNTNFTVQSLPNSEYKNLVIPVGVKAVADSEVIFSIASSNIPKGVEVYMEDKKTNSFTKLDSQNTFKVTFKESVNDTGRFYLHAKSNEFNNLDLTAKEINIYNSNTTITVEGISANEFDFTLYNTLGATVYNKTYTGKRKHIISIPSLETGMYIVHVVTVEGTKSKKIFVNK</sequence>
<keyword evidence="3" id="KW-1185">Reference proteome</keyword>
<evidence type="ECO:0000313" key="3">
    <source>
        <dbReference type="Proteomes" id="UP001497602"/>
    </source>
</evidence>
<dbReference type="InterPro" id="IPR026444">
    <property type="entry name" value="Secre_tail"/>
</dbReference>
<dbReference type="EMBL" id="CAXJRC010000017">
    <property type="protein sequence ID" value="CAL2106573.1"/>
    <property type="molecule type" value="Genomic_DNA"/>
</dbReference>
<evidence type="ECO:0008006" key="4">
    <source>
        <dbReference type="Google" id="ProtNLM"/>
    </source>
</evidence>
<proteinExistence type="predicted"/>
<dbReference type="NCBIfam" id="TIGR04183">
    <property type="entry name" value="Por_Secre_tail"/>
    <property type="match status" value="1"/>
</dbReference>
<name>A0ABP1FA55_9FLAO</name>
<evidence type="ECO:0000313" key="2">
    <source>
        <dbReference type="EMBL" id="CAL2106573.1"/>
    </source>
</evidence>
<dbReference type="Proteomes" id="UP001497602">
    <property type="component" value="Unassembled WGS sequence"/>
</dbReference>
<dbReference type="RefSeq" id="WP_348738327.1">
    <property type="nucleotide sequence ID" value="NZ_CAXJRC010000017.1"/>
</dbReference>
<dbReference type="PANTHER" id="PTHR36220">
    <property type="entry name" value="UNNAMED PRODUCT"/>
    <property type="match status" value="1"/>
</dbReference>
<dbReference type="SUPFAM" id="SSF50965">
    <property type="entry name" value="Galactose oxidase, central domain"/>
    <property type="match status" value="1"/>
</dbReference>
<dbReference type="PANTHER" id="PTHR36220:SF1">
    <property type="entry name" value="GAMMA TUBULIN COMPLEX COMPONENT C-TERMINAL DOMAIN-CONTAINING PROTEIN"/>
    <property type="match status" value="1"/>
</dbReference>
<keyword evidence="1" id="KW-0732">Signal</keyword>
<organism evidence="2 3">
    <name type="scientific">Tenacibaculum vairaonense</name>
    <dbReference type="NCBI Taxonomy" id="3137860"/>
    <lineage>
        <taxon>Bacteria</taxon>
        <taxon>Pseudomonadati</taxon>
        <taxon>Bacteroidota</taxon>
        <taxon>Flavobacteriia</taxon>
        <taxon>Flavobacteriales</taxon>
        <taxon>Flavobacteriaceae</taxon>
        <taxon>Tenacibaculum</taxon>
    </lineage>
</organism>